<dbReference type="VEuPathDB" id="CryptoDB:ChTU502y2012_379g0020"/>
<keyword evidence="3" id="KW-0732">Signal</keyword>
<evidence type="ECO:0000313" key="4">
    <source>
        <dbReference type="EMBL" id="CUV06698.1"/>
    </source>
</evidence>
<protein>
    <submittedName>
        <fullName evidence="4">Uncharacterized protein</fullName>
    </submittedName>
</protein>
<feature type="region of interest" description="Disordered" evidence="1">
    <location>
        <begin position="38"/>
        <end position="138"/>
    </location>
</feature>
<gene>
    <name evidence="4" type="ORF">CHUDEA6_2730</name>
    <name evidence="5" type="ORF">GY17_00000280</name>
</gene>
<feature type="compositionally biased region" description="Acidic residues" evidence="1">
    <location>
        <begin position="80"/>
        <end position="89"/>
    </location>
</feature>
<feature type="compositionally biased region" description="Basic and acidic residues" evidence="1">
    <location>
        <begin position="40"/>
        <end position="58"/>
    </location>
</feature>
<sequence length="257" mass="29441">MRLEVLFALILLIFNINYSQGLGLRRNYNSYSESAYTDIKSSEAKDSDSDYSDIKDSSEILNKSIPLNKSEKSNYTSQVESEDEDDEPEALSSKVKSEKHFSEKDDGEDDYNSNIESSEVESSRNHSQSKKISKEEVNMPQVQYMARQQRFNLASTVNPPSDVSNINYVFLSPAAQRRIDRKISKLQKGGRYQGSMKETKAIGEWQKRYYSRPETEYSEAMSSNQGNNSIFMWVILGFIVLLLTLICICGMRFITKE</sequence>
<evidence type="ECO:0000256" key="1">
    <source>
        <dbReference type="SAM" id="MobiDB-lite"/>
    </source>
</evidence>
<accession>A0A0S4THB3</accession>
<dbReference type="OrthoDB" id="342484at2759"/>
<feature type="compositionally biased region" description="Polar residues" evidence="1">
    <location>
        <begin position="59"/>
        <end position="79"/>
    </location>
</feature>
<keyword evidence="2" id="KW-0472">Membrane</keyword>
<dbReference type="Proteomes" id="UP001429100">
    <property type="component" value="Unassembled WGS sequence"/>
</dbReference>
<keyword evidence="2" id="KW-0812">Transmembrane</keyword>
<reference evidence="5 6" key="3">
    <citation type="submission" date="2017-10" db="EMBL/GenBank/DDBJ databases">
        <title>Consistent, comparative and evidence-based genome annotation and re-annotation for the closely-related species, Cryptosporidium parvum, C. hominis and C. tyzzeri.</title>
        <authorList>
            <person name="Baptista R.P."/>
            <person name="Li Y."/>
            <person name="Sateriale A."/>
            <person name="Striepen B."/>
            <person name="Kissinger J.C."/>
        </authorList>
    </citation>
    <scope>NUCLEOTIDE SEQUENCE [LARGE SCALE GENOMIC DNA]</scope>
    <source>
        <strain evidence="5">30976</strain>
    </source>
</reference>
<feature type="transmembrane region" description="Helical" evidence="2">
    <location>
        <begin position="230"/>
        <end position="254"/>
    </location>
</feature>
<keyword evidence="6" id="KW-1185">Reference proteome</keyword>
<reference evidence="5 6" key="1">
    <citation type="submission" date="2014-11" db="EMBL/GenBank/DDBJ databases">
        <title>Comparative genomic analysis of Cryptosporidium hominis reveals occurrence of genetic recombination in virulent subtypes.</title>
        <authorList>
            <person name="Guo Y."/>
            <person name="Tang K."/>
            <person name="Frace M."/>
            <person name="Li N."/>
            <person name="Roellig D.M."/>
            <person name="Sammons S."/>
            <person name="Knipe K."/>
            <person name="Rowe L."/>
            <person name="Feng Y."/>
            <person name="Xiao L."/>
        </authorList>
    </citation>
    <scope>NUCLEOTIDE SEQUENCE [LARGE SCALE GENOMIC DNA]</scope>
    <source>
        <strain evidence="5">30976</strain>
    </source>
</reference>
<keyword evidence="2" id="KW-1133">Transmembrane helix</keyword>
<dbReference type="VEuPathDB" id="CryptoDB:CHUDEA6_2730"/>
<proteinExistence type="predicted"/>
<evidence type="ECO:0000256" key="2">
    <source>
        <dbReference type="SAM" id="Phobius"/>
    </source>
</evidence>
<reference evidence="4" key="2">
    <citation type="submission" date="2015-08" db="EMBL/GenBank/DDBJ databases">
        <authorList>
            <person name="Babu N.S."/>
            <person name="Beckwith C.J."/>
            <person name="Beseler K.G."/>
            <person name="Brison A."/>
            <person name="Carone J.V."/>
            <person name="Caskin T.P."/>
            <person name="Diamond M."/>
            <person name="Durham M.E."/>
            <person name="Foxe J.M."/>
            <person name="Go M."/>
            <person name="Henderson B.A."/>
            <person name="Jones I.B."/>
            <person name="McGettigan J.A."/>
            <person name="Micheletti S.J."/>
            <person name="Nasrallah M.E."/>
            <person name="Ortiz D."/>
            <person name="Piller C.R."/>
            <person name="Privatt S.R."/>
            <person name="Schneider S.L."/>
            <person name="Sharp S."/>
            <person name="Smith T.C."/>
            <person name="Stanton J.D."/>
            <person name="Ullery H.E."/>
            <person name="Wilson R.J."/>
            <person name="Serrano M.G."/>
            <person name="Buck G."/>
            <person name="Lee V."/>
            <person name="Wang Y."/>
            <person name="Carvalho R."/>
            <person name="Voegtly L."/>
            <person name="Shi R."/>
            <person name="Duckworth R."/>
            <person name="Johnson A."/>
            <person name="Loviza R."/>
            <person name="Walstead R."/>
            <person name="Shah Z."/>
            <person name="Kiflezghi M."/>
            <person name="Wade K."/>
            <person name="Ball S.L."/>
            <person name="Bradley K.W."/>
            <person name="Asai D.J."/>
            <person name="Bowman C.A."/>
            <person name="Russell D.A."/>
            <person name="Pope W.H."/>
            <person name="Jacobs-Sera D."/>
            <person name="Hendrix R.W."/>
            <person name="Hatfull G.F."/>
        </authorList>
    </citation>
    <scope>NUCLEOTIDE SEQUENCE [LARGE SCALE GENOMIC DNA]</scope>
</reference>
<name>A0A0S4THB3_CRYHO</name>
<dbReference type="AlphaFoldDB" id="A0A0S4THB3"/>
<evidence type="ECO:0000256" key="3">
    <source>
        <dbReference type="SAM" id="SignalP"/>
    </source>
</evidence>
<dbReference type="VEuPathDB" id="CryptoDB:Chro.60315"/>
<feature type="chain" id="PRO_5006627746" evidence="3">
    <location>
        <begin position="22"/>
        <end position="257"/>
    </location>
</feature>
<dbReference type="EMBL" id="JTAI01000007">
    <property type="protein sequence ID" value="PPS97495.1"/>
    <property type="molecule type" value="Genomic_DNA"/>
</dbReference>
<dbReference type="Proteomes" id="UP000199752">
    <property type="component" value="Chromosome 6"/>
</dbReference>
<feature type="compositionally biased region" description="Basic and acidic residues" evidence="1">
    <location>
        <begin position="95"/>
        <end position="104"/>
    </location>
</feature>
<dbReference type="VEuPathDB" id="CryptoDB:GY17_00000280"/>
<evidence type="ECO:0000313" key="5">
    <source>
        <dbReference type="EMBL" id="PPS97495.1"/>
    </source>
</evidence>
<organism evidence="4">
    <name type="scientific">Cryptosporidium hominis</name>
    <dbReference type="NCBI Taxonomy" id="237895"/>
    <lineage>
        <taxon>Eukaryota</taxon>
        <taxon>Sar</taxon>
        <taxon>Alveolata</taxon>
        <taxon>Apicomplexa</taxon>
        <taxon>Conoidasida</taxon>
        <taxon>Coccidia</taxon>
        <taxon>Eucoccidiorida</taxon>
        <taxon>Eimeriorina</taxon>
        <taxon>Cryptosporidiidae</taxon>
        <taxon>Cryptosporidium</taxon>
    </lineage>
</organism>
<dbReference type="EMBL" id="LN877952">
    <property type="protein sequence ID" value="CUV06698.1"/>
    <property type="molecule type" value="Genomic_DNA"/>
</dbReference>
<evidence type="ECO:0000313" key="6">
    <source>
        <dbReference type="Proteomes" id="UP001429100"/>
    </source>
</evidence>
<feature type="signal peptide" evidence="3">
    <location>
        <begin position="1"/>
        <end position="21"/>
    </location>
</feature>